<dbReference type="WBParaSite" id="NBR_0000578101-mRNA-1">
    <property type="protein sequence ID" value="NBR_0000578101-mRNA-1"/>
    <property type="gene ID" value="NBR_0000578101"/>
</dbReference>
<evidence type="ECO:0000313" key="3">
    <source>
        <dbReference type="Proteomes" id="UP000271162"/>
    </source>
</evidence>
<protein>
    <submittedName>
        <fullName evidence="4">SURP motif domain-containing protein</fullName>
    </submittedName>
</protein>
<keyword evidence="3" id="KW-1185">Reference proteome</keyword>
<gene>
    <name evidence="2" type="ORF">NBR_LOCUS5782</name>
</gene>
<feature type="region of interest" description="Disordered" evidence="1">
    <location>
        <begin position="66"/>
        <end position="86"/>
    </location>
</feature>
<dbReference type="Proteomes" id="UP000271162">
    <property type="component" value="Unassembled WGS sequence"/>
</dbReference>
<evidence type="ECO:0000313" key="2">
    <source>
        <dbReference type="EMBL" id="VDL69371.1"/>
    </source>
</evidence>
<name>A0A0N4XT79_NIPBR</name>
<evidence type="ECO:0000313" key="4">
    <source>
        <dbReference type="WBParaSite" id="NBR_0000578101-mRNA-1"/>
    </source>
</evidence>
<organism evidence="4">
    <name type="scientific">Nippostrongylus brasiliensis</name>
    <name type="common">Rat hookworm</name>
    <dbReference type="NCBI Taxonomy" id="27835"/>
    <lineage>
        <taxon>Eukaryota</taxon>
        <taxon>Metazoa</taxon>
        <taxon>Ecdysozoa</taxon>
        <taxon>Nematoda</taxon>
        <taxon>Chromadorea</taxon>
        <taxon>Rhabditida</taxon>
        <taxon>Rhabditina</taxon>
        <taxon>Rhabditomorpha</taxon>
        <taxon>Strongyloidea</taxon>
        <taxon>Heligmosomidae</taxon>
        <taxon>Nippostrongylus</taxon>
    </lineage>
</organism>
<reference evidence="2 3" key="2">
    <citation type="submission" date="2018-11" db="EMBL/GenBank/DDBJ databases">
        <authorList>
            <consortium name="Pathogen Informatics"/>
        </authorList>
    </citation>
    <scope>NUCLEOTIDE SEQUENCE [LARGE SCALE GENOMIC DNA]</scope>
</reference>
<proteinExistence type="predicted"/>
<feature type="compositionally biased region" description="Basic and acidic residues" evidence="1">
    <location>
        <begin position="66"/>
        <end position="75"/>
    </location>
</feature>
<dbReference type="AlphaFoldDB" id="A0A0N4XT79"/>
<dbReference type="EMBL" id="UYSL01019759">
    <property type="protein sequence ID" value="VDL69371.1"/>
    <property type="molecule type" value="Genomic_DNA"/>
</dbReference>
<sequence>MMIRRKYKASLSIQTALSLLQDPNGWETFGNLLSNPELISQFTAGTGMEELFGSALGTAKKESAKMKEKNTKLTPEDGDFGIEFIDGEKPLPEVDFSVDEKPSKGTEDYYEQCPLSRVFSRDVVSANQD</sequence>
<accession>A0A0N4XT79</accession>
<reference evidence="4" key="1">
    <citation type="submission" date="2017-02" db="UniProtKB">
        <authorList>
            <consortium name="WormBaseParasite"/>
        </authorList>
    </citation>
    <scope>IDENTIFICATION</scope>
</reference>
<evidence type="ECO:0000256" key="1">
    <source>
        <dbReference type="SAM" id="MobiDB-lite"/>
    </source>
</evidence>